<keyword evidence="1" id="KW-0560">Oxidoreductase</keyword>
<evidence type="ECO:0000256" key="1">
    <source>
        <dbReference type="ARBA" id="ARBA00023002"/>
    </source>
</evidence>
<feature type="domain" description="Acyl-CoA dehydrogenase C-terminal" evidence="2">
    <location>
        <begin position="254"/>
        <end position="336"/>
    </location>
</feature>
<gene>
    <name evidence="3" type="ORF">SD71_02680</name>
</gene>
<dbReference type="EMBL" id="JXAL01000001">
    <property type="protein sequence ID" value="KIL37543.1"/>
    <property type="molecule type" value="Genomic_DNA"/>
</dbReference>
<dbReference type="PANTHER" id="PTHR43884">
    <property type="entry name" value="ACYL-COA DEHYDROGENASE"/>
    <property type="match status" value="1"/>
</dbReference>
<dbReference type="InterPro" id="IPR009100">
    <property type="entry name" value="AcylCoA_DH/oxidase_NM_dom_sf"/>
</dbReference>
<keyword evidence="4" id="KW-1185">Reference proteome</keyword>
<protein>
    <recommendedName>
        <fullName evidence="2">Acyl-CoA dehydrogenase C-terminal domain-containing protein</fullName>
    </recommendedName>
</protein>
<sequence length="340" mass="37397">MLNLSDRLVHEVRENAAGIESAGSLSPGILDYIYEAKLFKLFVPEALEGLGAGLPEALRVFDQAAWVEGSFGWLVTIGAGGGFFAATLPSEQSRKLFGGRKAVVAGSGHANGIATPVDGGYRVSGQWKYCSGSTYASMFTANCKIDRGLGGDAEIRSFVFMPEQVKIIRDWKSFGLKATDSHSIAVEDAYVPAERTFDIFSTPHYDDPIFRYPFVPFAQTSFAAVCIGLCRHFLEEARSFAAARQADWGTTQPARLTALTRMLDDKERAYQQAAERFYDTVDRTWAGRCSRQAARVSLECAHAIFPLLGMAALMEDHVLNRIYRDLHTVTQHTMLSSVNP</sequence>
<dbReference type="SUPFAM" id="SSF56645">
    <property type="entry name" value="Acyl-CoA dehydrogenase NM domain-like"/>
    <property type="match status" value="1"/>
</dbReference>
<dbReference type="Proteomes" id="UP000054526">
    <property type="component" value="Unassembled WGS sequence"/>
</dbReference>
<evidence type="ECO:0000313" key="4">
    <source>
        <dbReference type="Proteomes" id="UP000054526"/>
    </source>
</evidence>
<dbReference type="Gene3D" id="1.20.140.10">
    <property type="entry name" value="Butyryl-CoA Dehydrogenase, subunit A, domain 3"/>
    <property type="match status" value="1"/>
</dbReference>
<dbReference type="Gene3D" id="1.10.540.10">
    <property type="entry name" value="Acyl-CoA dehydrogenase/oxidase, N-terminal domain"/>
    <property type="match status" value="1"/>
</dbReference>
<dbReference type="InterPro" id="IPR037069">
    <property type="entry name" value="AcylCoA_DH/ox_N_sf"/>
</dbReference>
<proteinExistence type="predicted"/>
<dbReference type="InterPro" id="IPR046373">
    <property type="entry name" value="Acyl-CoA_Oxase/DH_mid-dom_sf"/>
</dbReference>
<dbReference type="Pfam" id="PF08028">
    <property type="entry name" value="Acyl-CoA_dh_2"/>
    <property type="match status" value="1"/>
</dbReference>
<comment type="caution">
    <text evidence="3">The sequence shown here is derived from an EMBL/GenBank/DDBJ whole genome shotgun (WGS) entry which is preliminary data.</text>
</comment>
<name>A0ABR5A945_9BACL</name>
<evidence type="ECO:0000313" key="3">
    <source>
        <dbReference type="EMBL" id="KIL37543.1"/>
    </source>
</evidence>
<dbReference type="Gene3D" id="2.40.110.10">
    <property type="entry name" value="Butyryl-CoA Dehydrogenase, subunit A, domain 2"/>
    <property type="match status" value="1"/>
</dbReference>
<dbReference type="InterPro" id="IPR036250">
    <property type="entry name" value="AcylCo_DH-like_C"/>
</dbReference>
<dbReference type="PANTHER" id="PTHR43884:SF12">
    <property type="entry name" value="ISOVALERYL-COA DEHYDROGENASE, MITOCHONDRIAL-RELATED"/>
    <property type="match status" value="1"/>
</dbReference>
<dbReference type="InterPro" id="IPR013107">
    <property type="entry name" value="Acyl-CoA_DH_C"/>
</dbReference>
<organism evidence="3 4">
    <name type="scientific">Cohnella kolymensis</name>
    <dbReference type="NCBI Taxonomy" id="1590652"/>
    <lineage>
        <taxon>Bacteria</taxon>
        <taxon>Bacillati</taxon>
        <taxon>Bacillota</taxon>
        <taxon>Bacilli</taxon>
        <taxon>Bacillales</taxon>
        <taxon>Paenibacillaceae</taxon>
        <taxon>Cohnella</taxon>
    </lineage>
</organism>
<reference evidence="3 4" key="1">
    <citation type="submission" date="2014-12" db="EMBL/GenBank/DDBJ databases">
        <title>Draft genome sequence of Cohnella kolymensis strain B-2846.</title>
        <authorList>
            <person name="Karlyshev A.V."/>
            <person name="Kudryashova E.B."/>
        </authorList>
    </citation>
    <scope>NUCLEOTIDE SEQUENCE [LARGE SCALE GENOMIC DNA]</scope>
    <source>
        <strain evidence="3 4">VKM B-2846</strain>
    </source>
</reference>
<evidence type="ECO:0000259" key="2">
    <source>
        <dbReference type="Pfam" id="PF08028"/>
    </source>
</evidence>
<accession>A0ABR5A945</accession>
<dbReference type="SUPFAM" id="SSF47203">
    <property type="entry name" value="Acyl-CoA dehydrogenase C-terminal domain-like"/>
    <property type="match status" value="1"/>
</dbReference>
<dbReference type="RefSeq" id="WP_041059109.1">
    <property type="nucleotide sequence ID" value="NZ_JXAL01000001.1"/>
</dbReference>